<organism evidence="1 2">
    <name type="scientific">Euplotes crassus</name>
    <dbReference type="NCBI Taxonomy" id="5936"/>
    <lineage>
        <taxon>Eukaryota</taxon>
        <taxon>Sar</taxon>
        <taxon>Alveolata</taxon>
        <taxon>Ciliophora</taxon>
        <taxon>Intramacronucleata</taxon>
        <taxon>Spirotrichea</taxon>
        <taxon>Hypotrichia</taxon>
        <taxon>Euplotida</taxon>
        <taxon>Euplotidae</taxon>
        <taxon>Moneuplotes</taxon>
    </lineage>
</organism>
<dbReference type="Proteomes" id="UP001295684">
    <property type="component" value="Unassembled WGS sequence"/>
</dbReference>
<reference evidence="1" key="1">
    <citation type="submission" date="2023-07" db="EMBL/GenBank/DDBJ databases">
        <authorList>
            <consortium name="AG Swart"/>
            <person name="Singh M."/>
            <person name="Singh A."/>
            <person name="Seah K."/>
            <person name="Emmerich C."/>
        </authorList>
    </citation>
    <scope>NUCLEOTIDE SEQUENCE</scope>
    <source>
        <strain evidence="1">DP1</strain>
    </source>
</reference>
<gene>
    <name evidence="1" type="ORF">ECRASSUSDP1_LOCUS23731</name>
</gene>
<protein>
    <submittedName>
        <fullName evidence="1">Uncharacterized protein</fullName>
    </submittedName>
</protein>
<proteinExistence type="predicted"/>
<evidence type="ECO:0000313" key="1">
    <source>
        <dbReference type="EMBL" id="CAI2382261.1"/>
    </source>
</evidence>
<keyword evidence="2" id="KW-1185">Reference proteome</keyword>
<evidence type="ECO:0000313" key="2">
    <source>
        <dbReference type="Proteomes" id="UP001295684"/>
    </source>
</evidence>
<dbReference type="AlphaFoldDB" id="A0AAD1Y0X3"/>
<comment type="caution">
    <text evidence="1">The sequence shown here is derived from an EMBL/GenBank/DDBJ whole genome shotgun (WGS) entry which is preliminary data.</text>
</comment>
<accession>A0AAD1Y0X3</accession>
<dbReference type="EMBL" id="CAMPGE010024421">
    <property type="protein sequence ID" value="CAI2382261.1"/>
    <property type="molecule type" value="Genomic_DNA"/>
</dbReference>
<name>A0AAD1Y0X3_EUPCR</name>
<sequence length="70" mass="8384">MFQTKMCRFQFELDGCNRVAEALMKNSLIRDHLYAHPIRNNQFILSVHCLPISLHFILQMHHYCIHKCNL</sequence>